<sequence>MRPHVSNDNPYSESAFKTLKYRPRFPDRFGSEQDARAHCRRVFDWYNHEHRHGGLGLSTPNEVHCGLAAETRERRSATLDAAFLAHPERFPRGRPLPPSIPTEVTWLSKLTNGVSHTR</sequence>
<dbReference type="InterPro" id="IPR001584">
    <property type="entry name" value="Integrase_cat-core"/>
</dbReference>
<dbReference type="Proteomes" id="UP000064967">
    <property type="component" value="Chromosome"/>
</dbReference>
<dbReference type="AlphaFoldDB" id="A0A0K1QFZ8"/>
<dbReference type="Pfam" id="PF13683">
    <property type="entry name" value="rve_3"/>
    <property type="match status" value="1"/>
</dbReference>
<dbReference type="STRING" id="1391654.AKJ09_11008"/>
<feature type="domain" description="Integrase catalytic" evidence="1">
    <location>
        <begin position="2"/>
        <end position="60"/>
    </location>
</feature>
<keyword evidence="3" id="KW-1185">Reference proteome</keyword>
<proteinExistence type="predicted"/>
<protein>
    <submittedName>
        <fullName evidence="2">Mobile element protein</fullName>
    </submittedName>
</protein>
<evidence type="ECO:0000313" key="3">
    <source>
        <dbReference type="Proteomes" id="UP000064967"/>
    </source>
</evidence>
<dbReference type="KEGG" id="llu:AKJ09_11008"/>
<dbReference type="GO" id="GO:0015074">
    <property type="term" value="P:DNA integration"/>
    <property type="evidence" value="ECO:0007669"/>
    <property type="project" value="InterPro"/>
</dbReference>
<name>A0A0K1QFZ8_9BACT</name>
<evidence type="ECO:0000259" key="1">
    <source>
        <dbReference type="Pfam" id="PF13683"/>
    </source>
</evidence>
<dbReference type="SUPFAM" id="SSF53098">
    <property type="entry name" value="Ribonuclease H-like"/>
    <property type="match status" value="1"/>
</dbReference>
<evidence type="ECO:0000313" key="2">
    <source>
        <dbReference type="EMBL" id="AKV04345.1"/>
    </source>
</evidence>
<dbReference type="InterPro" id="IPR012337">
    <property type="entry name" value="RNaseH-like_sf"/>
</dbReference>
<reference evidence="2 3" key="1">
    <citation type="submission" date="2015-08" db="EMBL/GenBank/DDBJ databases">
        <authorList>
            <person name="Babu N.S."/>
            <person name="Beckwith C.J."/>
            <person name="Beseler K.G."/>
            <person name="Brison A."/>
            <person name="Carone J.V."/>
            <person name="Caskin T.P."/>
            <person name="Diamond M."/>
            <person name="Durham M.E."/>
            <person name="Foxe J.M."/>
            <person name="Go M."/>
            <person name="Henderson B.A."/>
            <person name="Jones I.B."/>
            <person name="McGettigan J.A."/>
            <person name="Micheletti S.J."/>
            <person name="Nasrallah M.E."/>
            <person name="Ortiz D."/>
            <person name="Piller C.R."/>
            <person name="Privatt S.R."/>
            <person name="Schneider S.L."/>
            <person name="Sharp S."/>
            <person name="Smith T.C."/>
            <person name="Stanton J.D."/>
            <person name="Ullery H.E."/>
            <person name="Wilson R.J."/>
            <person name="Serrano M.G."/>
            <person name="Buck G."/>
            <person name="Lee V."/>
            <person name="Wang Y."/>
            <person name="Carvalho R."/>
            <person name="Voegtly L."/>
            <person name="Shi R."/>
            <person name="Duckworth R."/>
            <person name="Johnson A."/>
            <person name="Loviza R."/>
            <person name="Walstead R."/>
            <person name="Shah Z."/>
            <person name="Kiflezghi M."/>
            <person name="Wade K."/>
            <person name="Ball S.L."/>
            <person name="Bradley K.W."/>
            <person name="Asai D.J."/>
            <person name="Bowman C.A."/>
            <person name="Russell D.A."/>
            <person name="Pope W.H."/>
            <person name="Jacobs-Sera D."/>
            <person name="Hendrix R.W."/>
            <person name="Hatfull G.F."/>
        </authorList>
    </citation>
    <scope>NUCLEOTIDE SEQUENCE [LARGE SCALE GENOMIC DNA]</scope>
    <source>
        <strain evidence="2 3">DSM 27648</strain>
    </source>
</reference>
<dbReference type="EMBL" id="CP012333">
    <property type="protein sequence ID" value="AKV04345.1"/>
    <property type="molecule type" value="Genomic_DNA"/>
</dbReference>
<gene>
    <name evidence="2" type="ORF">AKJ09_11008</name>
</gene>
<accession>A0A0K1QFZ8</accession>
<organism evidence="2 3">
    <name type="scientific">Labilithrix luteola</name>
    <dbReference type="NCBI Taxonomy" id="1391654"/>
    <lineage>
        <taxon>Bacteria</taxon>
        <taxon>Pseudomonadati</taxon>
        <taxon>Myxococcota</taxon>
        <taxon>Polyangia</taxon>
        <taxon>Polyangiales</taxon>
        <taxon>Labilitrichaceae</taxon>
        <taxon>Labilithrix</taxon>
    </lineage>
</organism>